<feature type="region of interest" description="Disordered" evidence="1">
    <location>
        <begin position="478"/>
        <end position="553"/>
    </location>
</feature>
<keyword evidence="3" id="KW-1185">Reference proteome</keyword>
<feature type="region of interest" description="Disordered" evidence="1">
    <location>
        <begin position="426"/>
        <end position="459"/>
    </location>
</feature>
<evidence type="ECO:0000313" key="3">
    <source>
        <dbReference type="Proteomes" id="UP001212152"/>
    </source>
</evidence>
<accession>A0AAD5TEU1</accession>
<evidence type="ECO:0000313" key="2">
    <source>
        <dbReference type="EMBL" id="KAJ3170102.1"/>
    </source>
</evidence>
<protein>
    <submittedName>
        <fullName evidence="2">Uncharacterized protein</fullName>
    </submittedName>
</protein>
<name>A0AAD5TEU1_9FUNG</name>
<reference evidence="2" key="1">
    <citation type="submission" date="2020-05" db="EMBL/GenBank/DDBJ databases">
        <title>Phylogenomic resolution of chytrid fungi.</title>
        <authorList>
            <person name="Stajich J.E."/>
            <person name="Amses K."/>
            <person name="Simmons R."/>
            <person name="Seto K."/>
            <person name="Myers J."/>
            <person name="Bonds A."/>
            <person name="Quandt C.A."/>
            <person name="Barry K."/>
            <person name="Liu P."/>
            <person name="Grigoriev I."/>
            <person name="Longcore J.E."/>
            <person name="James T.Y."/>
        </authorList>
    </citation>
    <scope>NUCLEOTIDE SEQUENCE</scope>
    <source>
        <strain evidence="2">JEL0379</strain>
    </source>
</reference>
<dbReference type="EMBL" id="JADGJQ010000098">
    <property type="protein sequence ID" value="KAJ3170102.1"/>
    <property type="molecule type" value="Genomic_DNA"/>
</dbReference>
<organism evidence="2 3">
    <name type="scientific">Geranomyces variabilis</name>
    <dbReference type="NCBI Taxonomy" id="109894"/>
    <lineage>
        <taxon>Eukaryota</taxon>
        <taxon>Fungi</taxon>
        <taxon>Fungi incertae sedis</taxon>
        <taxon>Chytridiomycota</taxon>
        <taxon>Chytridiomycota incertae sedis</taxon>
        <taxon>Chytridiomycetes</taxon>
        <taxon>Spizellomycetales</taxon>
        <taxon>Powellomycetaceae</taxon>
        <taxon>Geranomyces</taxon>
    </lineage>
</organism>
<dbReference type="Proteomes" id="UP001212152">
    <property type="component" value="Unassembled WGS sequence"/>
</dbReference>
<comment type="caution">
    <text evidence="2">The sequence shown here is derived from an EMBL/GenBank/DDBJ whole genome shotgun (WGS) entry which is preliminary data.</text>
</comment>
<evidence type="ECO:0000256" key="1">
    <source>
        <dbReference type="SAM" id="MobiDB-lite"/>
    </source>
</evidence>
<gene>
    <name evidence="2" type="ORF">HDU87_008819</name>
</gene>
<sequence>MVIARDMNNHQRLLAISLPQLLAAGQDLINALEVDLHRCQQGFDVGQFPGALNYLRRYSSAREDKDYSANKWELIGSRESGYGFTNRATSFSAKLQQKSTKWLDLFFINNDPKRELRQKVSDFVNCEGETDPQRLETLRTTLYEHANYVESCCAGIDDEAKNLQQHDHTKILDAENVSAGFRAFPMSLYDQYIISKISCAKPANDKHSEATSIRKAMLFATCLNAEGKNDKKACWFLPYSGGNFYKEIYEKFQEPPEVNIYNGVGGAPTWTNGALLEVPQVHRTGSAQYKIYEYWPFSDRSLWAHDLVSVLVDDNNTPTPIGHHPLLCERNQYAYWSETGQPPRHRCFRPSHLHRISHSFNLQYCIYLQNAEPLPINYVAEDPADLVYCMKQLMRKYAASNKKRVPDYADHLVAAAAALVAATDEAPGSDSAIPPVTPDTPFGVAASHGDGHDYTQNVRCGSPFDKHRLVLPASLQSEMQKISTQSRPSEKGLAISSPEQANAVAASSNDAPTPSPAAPRAVASSAAPSAGRSLRPPVDRVPGFKPSTRNQQA</sequence>
<feature type="compositionally biased region" description="Low complexity" evidence="1">
    <location>
        <begin position="518"/>
        <end position="536"/>
    </location>
</feature>
<proteinExistence type="predicted"/>
<dbReference type="AlphaFoldDB" id="A0AAD5TEU1"/>
<feature type="compositionally biased region" description="Polar residues" evidence="1">
    <location>
        <begin position="497"/>
        <end position="510"/>
    </location>
</feature>
<feature type="compositionally biased region" description="Polar residues" evidence="1">
    <location>
        <begin position="478"/>
        <end position="487"/>
    </location>
</feature>